<gene>
    <name evidence="1" type="ORF">AKN88_01410</name>
</gene>
<evidence type="ECO:0000313" key="1">
    <source>
        <dbReference type="EMBL" id="AKX58733.1"/>
    </source>
</evidence>
<dbReference type="KEGG" id="pbb:AKN87_03515"/>
<accession>A0A0K1XC21</accession>
<reference evidence="1 2" key="1">
    <citation type="journal article" date="2015" name="Genome Announc.">
        <title>Genome Sequences of Oblitimonas alkaliphila gen. nov. sp. nov. (Proposed), a Novel Bacterium of the Pseudomonadaceae Family.</title>
        <authorList>
            <person name="Lauer A.C."/>
            <person name="Nicholson A.C."/>
            <person name="Humrighouse B.W."/>
            <person name="Emery B."/>
            <person name="Drobish A."/>
            <person name="Juieng P."/>
            <person name="Loparev V."/>
            <person name="McQuiston J.R."/>
        </authorList>
    </citation>
    <scope>NUCLEOTIDE SEQUENCE [LARGE SCALE GENOMIC DNA]</scope>
    <source>
        <strain evidence="1 2">E5571</strain>
    </source>
</reference>
<proteinExistence type="predicted"/>
<evidence type="ECO:0000313" key="2">
    <source>
        <dbReference type="Proteomes" id="UP000063953"/>
    </source>
</evidence>
<name>A0A0K1XC21_9GAMM</name>
<dbReference type="EMBL" id="CP012365">
    <property type="protein sequence ID" value="AKX58733.1"/>
    <property type="molecule type" value="Genomic_DNA"/>
</dbReference>
<protein>
    <submittedName>
        <fullName evidence="1">Uncharacterized protein</fullName>
    </submittedName>
</protein>
<keyword evidence="2" id="KW-1185">Reference proteome</keyword>
<dbReference type="AlphaFoldDB" id="A0A0K1XC21"/>
<organism evidence="1 2">
    <name type="scientific">Thiopseudomonas alkaliphila</name>
    <dbReference type="NCBI Taxonomy" id="1697053"/>
    <lineage>
        <taxon>Bacteria</taxon>
        <taxon>Pseudomonadati</taxon>
        <taxon>Pseudomonadota</taxon>
        <taxon>Gammaproteobacteria</taxon>
        <taxon>Pseudomonadales</taxon>
        <taxon>Pseudomonadaceae</taxon>
        <taxon>Thiopseudomonas</taxon>
    </lineage>
</organism>
<dbReference type="Proteomes" id="UP000063953">
    <property type="component" value="Chromosome"/>
</dbReference>
<dbReference type="STRING" id="1697053.AKN87_03515"/>
<sequence>MTLLKTAIANNESNRQLLAQLQAEFEQKHGAIQTQPLIQRCINASFYNGNPVASKQKSSQV</sequence>